<name>A0A1F5EYK6_9BACT</name>
<protein>
    <submittedName>
        <fullName evidence="1">Uncharacterized protein</fullName>
    </submittedName>
</protein>
<dbReference type="Proteomes" id="UP000177979">
    <property type="component" value="Unassembled WGS sequence"/>
</dbReference>
<evidence type="ECO:0000313" key="2">
    <source>
        <dbReference type="Proteomes" id="UP000177979"/>
    </source>
</evidence>
<evidence type="ECO:0000313" key="1">
    <source>
        <dbReference type="EMBL" id="OGD72445.1"/>
    </source>
</evidence>
<dbReference type="EMBL" id="MFAG01000003">
    <property type="protein sequence ID" value="OGD72445.1"/>
    <property type="molecule type" value="Genomic_DNA"/>
</dbReference>
<dbReference type="STRING" id="1817722.A2703_04160"/>
<organism evidence="1 2">
    <name type="scientific">Candidatus Collierbacteria bacterium RIFCSPHIGHO2_01_FULL_50_25</name>
    <dbReference type="NCBI Taxonomy" id="1817722"/>
    <lineage>
        <taxon>Bacteria</taxon>
        <taxon>Candidatus Collieribacteriota</taxon>
    </lineage>
</organism>
<dbReference type="AlphaFoldDB" id="A0A1F5EYK6"/>
<comment type="caution">
    <text evidence="1">The sequence shown here is derived from an EMBL/GenBank/DDBJ whole genome shotgun (WGS) entry which is preliminary data.</text>
</comment>
<proteinExistence type="predicted"/>
<gene>
    <name evidence="1" type="ORF">A2703_04160</name>
</gene>
<sequence>MSCEIVREGKILPLEKIGHQPVLPPDFGLANCHFSCLATAINTLRGDFHEPICASDIEDALSRRGVPDPSEYTRTLYLRKLLKIIKEEFGADLMARDVGAWGDPRFLGVQMMKKALGEGVLLAHFLPGQCGTWLKYFRGLRYEGSNKVIGHRVLITGYLRVRIGMVKETFFEVCDPYDGKIVTIRLEELFEALRVEGPLGIFFPLDLQLISF</sequence>
<reference evidence="1 2" key="1">
    <citation type="journal article" date="2016" name="Nat. Commun.">
        <title>Thousands of microbial genomes shed light on interconnected biogeochemical processes in an aquifer system.</title>
        <authorList>
            <person name="Anantharaman K."/>
            <person name="Brown C.T."/>
            <person name="Hug L.A."/>
            <person name="Sharon I."/>
            <person name="Castelle C.J."/>
            <person name="Probst A.J."/>
            <person name="Thomas B.C."/>
            <person name="Singh A."/>
            <person name="Wilkins M.J."/>
            <person name="Karaoz U."/>
            <person name="Brodie E.L."/>
            <person name="Williams K.H."/>
            <person name="Hubbard S.S."/>
            <person name="Banfield J.F."/>
        </authorList>
    </citation>
    <scope>NUCLEOTIDE SEQUENCE [LARGE SCALE GENOMIC DNA]</scope>
</reference>
<accession>A0A1F5EYK6</accession>